<gene>
    <name evidence="3" type="ORF">J7302_03905</name>
</gene>
<accession>A0ABS5XC68</accession>
<feature type="signal peptide" evidence="1">
    <location>
        <begin position="1"/>
        <end position="18"/>
    </location>
</feature>
<dbReference type="PROSITE" id="PS50206">
    <property type="entry name" value="RHODANESE_3"/>
    <property type="match status" value="1"/>
</dbReference>
<sequence>MRTLLAVLALSLSLPALAGDIDEAAALAALERSDTVLIDVRTPKEIAVGAISGAKFIEYDKIAAHIAEVAPNKDTPIVLYCQSGRRAGIAQDNLKGLGYRQVINGGGYDDLKTALEKD</sequence>
<dbReference type="Pfam" id="PF00581">
    <property type="entry name" value="Rhodanese"/>
    <property type="match status" value="1"/>
</dbReference>
<proteinExistence type="predicted"/>
<dbReference type="Gene3D" id="3.40.250.10">
    <property type="entry name" value="Rhodanese-like domain"/>
    <property type="match status" value="1"/>
</dbReference>
<reference evidence="3 4" key="1">
    <citation type="submission" date="2021-04" db="EMBL/GenBank/DDBJ databases">
        <title>Pseudomonas boanensis sp. nov., a bacterium isolated from river water used for household purposes in Boane District, Mozambique.</title>
        <authorList>
            <person name="Nicklasson M."/>
            <person name="Martin-Rodriguez A.J."/>
            <person name="Thorell K."/>
            <person name="Neves L."/>
            <person name="Mussagy A."/>
            <person name="Rydberg H.A."/>
            <person name="Hernroth B."/>
            <person name="Svensson-Stadler L."/>
            <person name="Sjoling A."/>
        </authorList>
    </citation>
    <scope>NUCLEOTIDE SEQUENCE [LARGE SCALE GENOMIC DNA]</scope>
    <source>
        <strain evidence="3 4">DB1</strain>
    </source>
</reference>
<organism evidence="3 4">
    <name type="scientific">Metapseudomonas boanensis</name>
    <dbReference type="NCBI Taxonomy" id="2822138"/>
    <lineage>
        <taxon>Bacteria</taxon>
        <taxon>Pseudomonadati</taxon>
        <taxon>Pseudomonadota</taxon>
        <taxon>Gammaproteobacteria</taxon>
        <taxon>Pseudomonadales</taxon>
        <taxon>Pseudomonadaceae</taxon>
        <taxon>Metapseudomonas</taxon>
    </lineage>
</organism>
<dbReference type="Proteomes" id="UP001519667">
    <property type="component" value="Unassembled WGS sequence"/>
</dbReference>
<dbReference type="PANTHER" id="PTHR43031:SF18">
    <property type="entry name" value="RHODANESE-RELATED SULFURTRANSFERASES"/>
    <property type="match status" value="1"/>
</dbReference>
<dbReference type="InterPro" id="IPR001763">
    <property type="entry name" value="Rhodanese-like_dom"/>
</dbReference>
<keyword evidence="1" id="KW-0732">Signal</keyword>
<evidence type="ECO:0000256" key="1">
    <source>
        <dbReference type="SAM" id="SignalP"/>
    </source>
</evidence>
<evidence type="ECO:0000259" key="2">
    <source>
        <dbReference type="PROSITE" id="PS50206"/>
    </source>
</evidence>
<dbReference type="SUPFAM" id="SSF52821">
    <property type="entry name" value="Rhodanese/Cell cycle control phosphatase"/>
    <property type="match status" value="1"/>
</dbReference>
<name>A0ABS5XC68_9GAMM</name>
<protein>
    <submittedName>
        <fullName evidence="3">Rhodanese-like domain-containing protein</fullName>
    </submittedName>
</protein>
<keyword evidence="4" id="KW-1185">Reference proteome</keyword>
<evidence type="ECO:0000313" key="4">
    <source>
        <dbReference type="Proteomes" id="UP001519667"/>
    </source>
</evidence>
<comment type="caution">
    <text evidence="3">The sequence shown here is derived from an EMBL/GenBank/DDBJ whole genome shotgun (WGS) entry which is preliminary data.</text>
</comment>
<dbReference type="PANTHER" id="PTHR43031">
    <property type="entry name" value="FAD-DEPENDENT OXIDOREDUCTASE"/>
    <property type="match status" value="1"/>
</dbReference>
<feature type="chain" id="PRO_5047527200" evidence="1">
    <location>
        <begin position="19"/>
        <end position="118"/>
    </location>
</feature>
<dbReference type="InterPro" id="IPR036873">
    <property type="entry name" value="Rhodanese-like_dom_sf"/>
</dbReference>
<feature type="domain" description="Rhodanese" evidence="2">
    <location>
        <begin position="31"/>
        <end position="117"/>
    </location>
</feature>
<dbReference type="EMBL" id="JAGTIS010000001">
    <property type="protein sequence ID" value="MBT8765281.1"/>
    <property type="molecule type" value="Genomic_DNA"/>
</dbReference>
<dbReference type="RefSeq" id="WP_215370552.1">
    <property type="nucleotide sequence ID" value="NZ_JAGTIS010000001.1"/>
</dbReference>
<dbReference type="InterPro" id="IPR050229">
    <property type="entry name" value="GlpE_sulfurtransferase"/>
</dbReference>
<dbReference type="CDD" id="cd00158">
    <property type="entry name" value="RHOD"/>
    <property type="match status" value="1"/>
</dbReference>
<dbReference type="SMART" id="SM00450">
    <property type="entry name" value="RHOD"/>
    <property type="match status" value="1"/>
</dbReference>
<evidence type="ECO:0000313" key="3">
    <source>
        <dbReference type="EMBL" id="MBT8765281.1"/>
    </source>
</evidence>